<name>A0AAD9IQ08_RIDPI</name>
<gene>
    <name evidence="3" type="ORF">NP493_6978g00000</name>
</gene>
<keyword evidence="4" id="KW-1185">Reference proteome</keyword>
<reference evidence="3" key="1">
    <citation type="journal article" date="2023" name="Mol. Biol. Evol.">
        <title>Third-Generation Sequencing Reveals the Adaptive Role of the Epigenome in Three Deep-Sea Polychaetes.</title>
        <authorList>
            <person name="Perez M."/>
            <person name="Aroh O."/>
            <person name="Sun Y."/>
            <person name="Lan Y."/>
            <person name="Juniper S.K."/>
            <person name="Young C.R."/>
            <person name="Angers B."/>
            <person name="Qian P.Y."/>
        </authorList>
    </citation>
    <scope>NUCLEOTIDE SEQUENCE</scope>
    <source>
        <strain evidence="3">R07B-5</strain>
    </source>
</reference>
<dbReference type="EMBL" id="JAODUO010006964">
    <property type="protein sequence ID" value="KAK2138882.1"/>
    <property type="molecule type" value="Genomic_DNA"/>
</dbReference>
<dbReference type="GO" id="GO:0005576">
    <property type="term" value="C:extracellular region"/>
    <property type="evidence" value="ECO:0007669"/>
    <property type="project" value="InterPro"/>
</dbReference>
<comment type="caution">
    <text evidence="3">The sequence shown here is derived from an EMBL/GenBank/DDBJ whole genome shotgun (WGS) entry which is preliminary data.</text>
</comment>
<dbReference type="Proteomes" id="UP001209878">
    <property type="component" value="Unassembled WGS sequence"/>
</dbReference>
<dbReference type="AlphaFoldDB" id="A0AAD9IQ08"/>
<feature type="compositionally biased region" description="Acidic residues" evidence="1">
    <location>
        <begin position="74"/>
        <end position="112"/>
    </location>
</feature>
<dbReference type="GO" id="GO:0008061">
    <property type="term" value="F:chitin binding"/>
    <property type="evidence" value="ECO:0007669"/>
    <property type="project" value="InterPro"/>
</dbReference>
<dbReference type="InterPro" id="IPR002557">
    <property type="entry name" value="Chitin-bd_dom"/>
</dbReference>
<evidence type="ECO:0000259" key="2">
    <source>
        <dbReference type="PROSITE" id="PS50940"/>
    </source>
</evidence>
<feature type="domain" description="Chitin-binding type-2" evidence="2">
    <location>
        <begin position="1"/>
        <end position="38"/>
    </location>
</feature>
<proteinExistence type="predicted"/>
<protein>
    <recommendedName>
        <fullName evidence="2">Chitin-binding type-2 domain-containing protein</fullName>
    </recommendedName>
</protein>
<accession>A0AAD9IQ08</accession>
<evidence type="ECO:0000256" key="1">
    <source>
        <dbReference type="SAM" id="MobiDB-lite"/>
    </source>
</evidence>
<organism evidence="3 4">
    <name type="scientific">Ridgeia piscesae</name>
    <name type="common">Tubeworm</name>
    <dbReference type="NCBI Taxonomy" id="27915"/>
    <lineage>
        <taxon>Eukaryota</taxon>
        <taxon>Metazoa</taxon>
        <taxon>Spiralia</taxon>
        <taxon>Lophotrochozoa</taxon>
        <taxon>Annelida</taxon>
        <taxon>Polychaeta</taxon>
        <taxon>Sedentaria</taxon>
        <taxon>Canalipalpata</taxon>
        <taxon>Sabellida</taxon>
        <taxon>Siboglinidae</taxon>
        <taxon>Ridgeia</taxon>
    </lineage>
</organism>
<evidence type="ECO:0000313" key="4">
    <source>
        <dbReference type="Proteomes" id="UP001209878"/>
    </source>
</evidence>
<sequence>MYVSCIEGEKMARIPCPDDMVWDDKLKKCATSSTTCKDLDVTKKDKSAKSRHRVRRSRHWRAAQPLDGRSDTDRVDDETDETEATQAEEEDDVNEDDDDQENIDDVGDEEVTDAVQQVPDEVDGDEKVGENRGGRG</sequence>
<feature type="compositionally biased region" description="Basic and acidic residues" evidence="1">
    <location>
        <begin position="125"/>
        <end position="136"/>
    </location>
</feature>
<feature type="compositionally biased region" description="Basic residues" evidence="1">
    <location>
        <begin position="49"/>
        <end position="61"/>
    </location>
</feature>
<dbReference type="PROSITE" id="PS50940">
    <property type="entry name" value="CHIT_BIND_II"/>
    <property type="match status" value="1"/>
</dbReference>
<evidence type="ECO:0000313" key="3">
    <source>
        <dbReference type="EMBL" id="KAK2138882.1"/>
    </source>
</evidence>
<feature type="region of interest" description="Disordered" evidence="1">
    <location>
        <begin position="41"/>
        <end position="136"/>
    </location>
</feature>